<keyword evidence="3 5" id="KW-0378">Hydrolase</keyword>
<dbReference type="Proteomes" id="UP000531216">
    <property type="component" value="Unassembled WGS sequence"/>
</dbReference>
<evidence type="ECO:0000256" key="5">
    <source>
        <dbReference type="HAMAP-Rule" id="MF_00527"/>
    </source>
</evidence>
<sequence>MPPRSDEFFAQDAVSLAAALIGCELYLDGVGGRIVETEAYRAGDAASHSFRGETLRNRAMFGPIGRAYVYRSYGLHWCLNIVCDGTEPGSAVLLRALEPLAGLDAMGRRRGLDEPRLLCAGPGRLTQALGIDAGHDGLAIDEPPFLFRQAAAPGPVGVGPRIGITKAIDEPWRFGLAGSRYLSRPLRNVSG</sequence>
<dbReference type="PANTHER" id="PTHR10429:SF0">
    <property type="entry name" value="DNA-3-METHYLADENINE GLYCOSYLASE"/>
    <property type="match status" value="1"/>
</dbReference>
<comment type="caution">
    <text evidence="6">The sequence shown here is derived from an EMBL/GenBank/DDBJ whole genome shotgun (WGS) entry which is preliminary data.</text>
</comment>
<dbReference type="HAMAP" id="MF_00527">
    <property type="entry name" value="3MGH"/>
    <property type="match status" value="1"/>
</dbReference>
<reference evidence="6 7" key="1">
    <citation type="submission" date="2020-08" db="EMBL/GenBank/DDBJ databases">
        <title>Genomic Encyclopedia of Type Strains, Phase IV (KMG-IV): sequencing the most valuable type-strain genomes for metagenomic binning, comparative biology and taxonomic classification.</title>
        <authorList>
            <person name="Goeker M."/>
        </authorList>
    </citation>
    <scope>NUCLEOTIDE SEQUENCE [LARGE SCALE GENOMIC DNA]</scope>
    <source>
        <strain evidence="6 7">DSM 25024</strain>
    </source>
</reference>
<keyword evidence="7" id="KW-1185">Reference proteome</keyword>
<dbReference type="SUPFAM" id="SSF50486">
    <property type="entry name" value="FMT C-terminal domain-like"/>
    <property type="match status" value="1"/>
</dbReference>
<dbReference type="EMBL" id="JACIDO010000001">
    <property type="protein sequence ID" value="MBB3934454.1"/>
    <property type="molecule type" value="Genomic_DNA"/>
</dbReference>
<dbReference type="NCBIfam" id="NF002003">
    <property type="entry name" value="PRK00802.1-3"/>
    <property type="match status" value="1"/>
</dbReference>
<dbReference type="AlphaFoldDB" id="A0A7W6FSS4"/>
<keyword evidence="2 5" id="KW-0227">DNA damage</keyword>
<dbReference type="OrthoDB" id="9794313at2"/>
<dbReference type="Gene3D" id="3.10.300.10">
    <property type="entry name" value="Methylpurine-DNA glycosylase (MPG)"/>
    <property type="match status" value="1"/>
</dbReference>
<evidence type="ECO:0000313" key="6">
    <source>
        <dbReference type="EMBL" id="MBB3934454.1"/>
    </source>
</evidence>
<gene>
    <name evidence="6" type="ORF">GGR05_000565</name>
</gene>
<keyword evidence="4 5" id="KW-0234">DNA repair</keyword>
<protein>
    <recommendedName>
        <fullName evidence="5">Putative 3-methyladenine DNA glycosylase</fullName>
        <ecNumber evidence="5">3.2.2.-</ecNumber>
    </recommendedName>
</protein>
<name>A0A7W6FSS4_9HYPH</name>
<dbReference type="PROSITE" id="PS51257">
    <property type="entry name" value="PROKAR_LIPOPROTEIN"/>
    <property type="match status" value="1"/>
</dbReference>
<evidence type="ECO:0000256" key="4">
    <source>
        <dbReference type="ARBA" id="ARBA00023204"/>
    </source>
</evidence>
<dbReference type="GO" id="GO:0006284">
    <property type="term" value="P:base-excision repair"/>
    <property type="evidence" value="ECO:0007669"/>
    <property type="project" value="InterPro"/>
</dbReference>
<dbReference type="PANTHER" id="PTHR10429">
    <property type="entry name" value="DNA-3-METHYLADENINE GLYCOSYLASE"/>
    <property type="match status" value="1"/>
</dbReference>
<evidence type="ECO:0000256" key="3">
    <source>
        <dbReference type="ARBA" id="ARBA00022801"/>
    </source>
</evidence>
<evidence type="ECO:0000256" key="1">
    <source>
        <dbReference type="ARBA" id="ARBA00009232"/>
    </source>
</evidence>
<keyword evidence="6" id="KW-0326">Glycosidase</keyword>
<dbReference type="RefSeq" id="WP_090958301.1">
    <property type="nucleotide sequence ID" value="NZ_FOOA01000001.1"/>
</dbReference>
<evidence type="ECO:0000313" key="7">
    <source>
        <dbReference type="Proteomes" id="UP000531216"/>
    </source>
</evidence>
<proteinExistence type="inferred from homology"/>
<dbReference type="Pfam" id="PF02245">
    <property type="entry name" value="Pur_DNA_glyco"/>
    <property type="match status" value="1"/>
</dbReference>
<dbReference type="EC" id="3.2.2.-" evidence="5"/>
<comment type="similarity">
    <text evidence="1 5">Belongs to the DNA glycosylase MPG family.</text>
</comment>
<dbReference type="GO" id="GO:0003905">
    <property type="term" value="F:alkylbase DNA N-glycosylase activity"/>
    <property type="evidence" value="ECO:0007669"/>
    <property type="project" value="InterPro"/>
</dbReference>
<accession>A0A7W6FSS4</accession>
<dbReference type="InterPro" id="IPR011034">
    <property type="entry name" value="Formyl_transferase-like_C_sf"/>
</dbReference>
<dbReference type="NCBIfam" id="TIGR00567">
    <property type="entry name" value="3mg"/>
    <property type="match status" value="1"/>
</dbReference>
<dbReference type="InterPro" id="IPR003180">
    <property type="entry name" value="MPG"/>
</dbReference>
<dbReference type="CDD" id="cd00540">
    <property type="entry name" value="AAG"/>
    <property type="match status" value="1"/>
</dbReference>
<dbReference type="GO" id="GO:0003677">
    <property type="term" value="F:DNA binding"/>
    <property type="evidence" value="ECO:0007669"/>
    <property type="project" value="InterPro"/>
</dbReference>
<dbReference type="InterPro" id="IPR036995">
    <property type="entry name" value="MPG_sf"/>
</dbReference>
<evidence type="ECO:0000256" key="2">
    <source>
        <dbReference type="ARBA" id="ARBA00022763"/>
    </source>
</evidence>
<organism evidence="6 7">
    <name type="scientific">Aureimonas phyllosphaerae</name>
    <dbReference type="NCBI Taxonomy" id="1166078"/>
    <lineage>
        <taxon>Bacteria</taxon>
        <taxon>Pseudomonadati</taxon>
        <taxon>Pseudomonadota</taxon>
        <taxon>Alphaproteobacteria</taxon>
        <taxon>Hyphomicrobiales</taxon>
        <taxon>Aurantimonadaceae</taxon>
        <taxon>Aureimonas</taxon>
    </lineage>
</organism>